<dbReference type="Gramene" id="TuG1812G0100003273.01.T01">
    <property type="protein sequence ID" value="TuG1812G0100003273.01.T01.cds334831"/>
    <property type="gene ID" value="TuG1812G0100003273.01"/>
</dbReference>
<proteinExistence type="predicted"/>
<evidence type="ECO:0000256" key="1">
    <source>
        <dbReference type="SAM" id="MobiDB-lite"/>
    </source>
</evidence>
<evidence type="ECO:0000313" key="2">
    <source>
        <dbReference type="EnsemblPlants" id="TuG1812G0100003273.01.T01.cds334831"/>
    </source>
</evidence>
<dbReference type="EnsemblPlants" id="TuG1812G0100003273.01.T01">
    <property type="protein sequence ID" value="TuG1812G0100003273.01.T01.cds334831"/>
    <property type="gene ID" value="TuG1812G0100003273.01"/>
</dbReference>
<keyword evidence="3" id="KW-1185">Reference proteome</keyword>
<dbReference type="Proteomes" id="UP000015106">
    <property type="component" value="Chromosome 1"/>
</dbReference>
<reference evidence="3" key="1">
    <citation type="journal article" date="2013" name="Nature">
        <title>Draft genome of the wheat A-genome progenitor Triticum urartu.</title>
        <authorList>
            <person name="Ling H.Q."/>
            <person name="Zhao S."/>
            <person name="Liu D."/>
            <person name="Wang J."/>
            <person name="Sun H."/>
            <person name="Zhang C."/>
            <person name="Fan H."/>
            <person name="Li D."/>
            <person name="Dong L."/>
            <person name="Tao Y."/>
            <person name="Gao C."/>
            <person name="Wu H."/>
            <person name="Li Y."/>
            <person name="Cui Y."/>
            <person name="Guo X."/>
            <person name="Zheng S."/>
            <person name="Wang B."/>
            <person name="Yu K."/>
            <person name="Liang Q."/>
            <person name="Yang W."/>
            <person name="Lou X."/>
            <person name="Chen J."/>
            <person name="Feng M."/>
            <person name="Jian J."/>
            <person name="Zhang X."/>
            <person name="Luo G."/>
            <person name="Jiang Y."/>
            <person name="Liu J."/>
            <person name="Wang Z."/>
            <person name="Sha Y."/>
            <person name="Zhang B."/>
            <person name="Wu H."/>
            <person name="Tang D."/>
            <person name="Shen Q."/>
            <person name="Xue P."/>
            <person name="Zou S."/>
            <person name="Wang X."/>
            <person name="Liu X."/>
            <person name="Wang F."/>
            <person name="Yang Y."/>
            <person name="An X."/>
            <person name="Dong Z."/>
            <person name="Zhang K."/>
            <person name="Zhang X."/>
            <person name="Luo M.C."/>
            <person name="Dvorak J."/>
            <person name="Tong Y."/>
            <person name="Wang J."/>
            <person name="Yang H."/>
            <person name="Li Z."/>
            <person name="Wang D."/>
            <person name="Zhang A."/>
            <person name="Wang J."/>
        </authorList>
    </citation>
    <scope>NUCLEOTIDE SEQUENCE</scope>
    <source>
        <strain evidence="3">cv. G1812</strain>
    </source>
</reference>
<organism evidence="2 3">
    <name type="scientific">Triticum urartu</name>
    <name type="common">Red wild einkorn</name>
    <name type="synonym">Crithodium urartu</name>
    <dbReference type="NCBI Taxonomy" id="4572"/>
    <lineage>
        <taxon>Eukaryota</taxon>
        <taxon>Viridiplantae</taxon>
        <taxon>Streptophyta</taxon>
        <taxon>Embryophyta</taxon>
        <taxon>Tracheophyta</taxon>
        <taxon>Spermatophyta</taxon>
        <taxon>Magnoliopsida</taxon>
        <taxon>Liliopsida</taxon>
        <taxon>Poales</taxon>
        <taxon>Poaceae</taxon>
        <taxon>BOP clade</taxon>
        <taxon>Pooideae</taxon>
        <taxon>Triticodae</taxon>
        <taxon>Triticeae</taxon>
        <taxon>Triticinae</taxon>
        <taxon>Triticum</taxon>
    </lineage>
</organism>
<feature type="compositionally biased region" description="Basic and acidic residues" evidence="1">
    <location>
        <begin position="250"/>
        <end position="274"/>
    </location>
</feature>
<evidence type="ECO:0000313" key="3">
    <source>
        <dbReference type="Proteomes" id="UP000015106"/>
    </source>
</evidence>
<sequence length="368" mass="39176">MQIWHRPGRALPTVQAFQEVAVGEILGRGEAVEVEHGDGIPPPVAPPGVGVGLLVRAGHVHAVPPHPVHPVRLHAEAADVVHEHGAVAEPAAADLRPPGRQAPAVRAKGLEEALRAVASSVHDEEELGSGRHDERGLAHPRAVGHHQIWRLDRGDHGEGRAVHGRYLVGALVEEVERAVAVGDAADASWRREVGGGPRPAVALQPAEERALTLRDHDGVRRPVPDHVTEDHLIPVVEGWRQRGQALRRAREGVQQRGREVVGHGERPAARRGEEEGAAARCGHGDLRDAVVGEGPETAVDAGVLLGGQEEQGHAAAGGVLRRGRAPRRAHRAEAREVRMLGDPVGDPGYELGWQVGPAHGVRVCVFLD</sequence>
<name>A0A8R7P186_TRIUA</name>
<reference evidence="2" key="3">
    <citation type="submission" date="2022-06" db="UniProtKB">
        <authorList>
            <consortium name="EnsemblPlants"/>
        </authorList>
    </citation>
    <scope>IDENTIFICATION</scope>
</reference>
<reference evidence="2" key="2">
    <citation type="submission" date="2018-03" db="EMBL/GenBank/DDBJ databases">
        <title>The Triticum urartu genome reveals the dynamic nature of wheat genome evolution.</title>
        <authorList>
            <person name="Ling H."/>
            <person name="Ma B."/>
            <person name="Shi X."/>
            <person name="Liu H."/>
            <person name="Dong L."/>
            <person name="Sun H."/>
            <person name="Cao Y."/>
            <person name="Gao Q."/>
            <person name="Zheng S."/>
            <person name="Li Y."/>
            <person name="Yu Y."/>
            <person name="Du H."/>
            <person name="Qi M."/>
            <person name="Li Y."/>
            <person name="Yu H."/>
            <person name="Cui Y."/>
            <person name="Wang N."/>
            <person name="Chen C."/>
            <person name="Wu H."/>
            <person name="Zhao Y."/>
            <person name="Zhang J."/>
            <person name="Li Y."/>
            <person name="Zhou W."/>
            <person name="Zhang B."/>
            <person name="Hu W."/>
            <person name="Eijk M."/>
            <person name="Tang J."/>
            <person name="Witsenboer H."/>
            <person name="Zhao S."/>
            <person name="Li Z."/>
            <person name="Zhang A."/>
            <person name="Wang D."/>
            <person name="Liang C."/>
        </authorList>
    </citation>
    <scope>NUCLEOTIDE SEQUENCE [LARGE SCALE GENOMIC DNA]</scope>
    <source>
        <strain evidence="2">cv. G1812</strain>
    </source>
</reference>
<protein>
    <submittedName>
        <fullName evidence="2">Uncharacterized protein</fullName>
    </submittedName>
</protein>
<dbReference type="AlphaFoldDB" id="A0A8R7P186"/>
<feature type="region of interest" description="Disordered" evidence="1">
    <location>
        <begin position="250"/>
        <end position="278"/>
    </location>
</feature>
<accession>A0A8R7P186</accession>